<protein>
    <recommendedName>
        <fullName evidence="4">PrgI family protein</fullName>
    </recommendedName>
</protein>
<evidence type="ECO:0000313" key="2">
    <source>
        <dbReference type="EMBL" id="RKQ90498.1"/>
    </source>
</evidence>
<feature type="transmembrane region" description="Helical" evidence="1">
    <location>
        <begin position="15"/>
        <end position="36"/>
    </location>
</feature>
<sequence>MLNITYKHLQDPVKLGWFSLAQWMQLGVCGLLAYGLSTVLPLPDMWSLSLAITICGAPVAAAMVAMQADFDVLAFTLAAARWTRRRRHYLPGTNPAATPAGYHLLMPDAIDAPDPLADATVTLRADTLWD</sequence>
<evidence type="ECO:0000256" key="1">
    <source>
        <dbReference type="SAM" id="Phobius"/>
    </source>
</evidence>
<keyword evidence="3" id="KW-1185">Reference proteome</keyword>
<keyword evidence="1" id="KW-0472">Membrane</keyword>
<proteinExistence type="predicted"/>
<evidence type="ECO:0008006" key="4">
    <source>
        <dbReference type="Google" id="ProtNLM"/>
    </source>
</evidence>
<dbReference type="Proteomes" id="UP000278962">
    <property type="component" value="Unassembled WGS sequence"/>
</dbReference>
<comment type="caution">
    <text evidence="2">The sequence shown here is derived from an EMBL/GenBank/DDBJ whole genome shotgun (WGS) entry which is preliminary data.</text>
</comment>
<dbReference type="RefSeq" id="WP_121247205.1">
    <property type="nucleotide sequence ID" value="NZ_RBIL01000001.1"/>
</dbReference>
<name>A0A660L653_9ACTN</name>
<keyword evidence="1" id="KW-1133">Transmembrane helix</keyword>
<keyword evidence="1" id="KW-0812">Transmembrane</keyword>
<evidence type="ECO:0000313" key="3">
    <source>
        <dbReference type="Proteomes" id="UP000278962"/>
    </source>
</evidence>
<feature type="transmembrane region" description="Helical" evidence="1">
    <location>
        <begin position="48"/>
        <end position="80"/>
    </location>
</feature>
<dbReference type="AlphaFoldDB" id="A0A660L653"/>
<accession>A0A660L653</accession>
<dbReference type="EMBL" id="RBIL01000001">
    <property type="protein sequence ID" value="RKQ90498.1"/>
    <property type="molecule type" value="Genomic_DNA"/>
</dbReference>
<reference evidence="2 3" key="1">
    <citation type="submission" date="2018-10" db="EMBL/GenBank/DDBJ databases">
        <title>Genomic Encyclopedia of Archaeal and Bacterial Type Strains, Phase II (KMG-II): from individual species to whole genera.</title>
        <authorList>
            <person name="Goeker M."/>
        </authorList>
    </citation>
    <scope>NUCLEOTIDE SEQUENCE [LARGE SCALE GENOMIC DNA]</scope>
    <source>
        <strain evidence="2 3">DSM 14954</strain>
    </source>
</reference>
<organism evidence="2 3">
    <name type="scientific">Solirubrobacter pauli</name>
    <dbReference type="NCBI Taxonomy" id="166793"/>
    <lineage>
        <taxon>Bacteria</taxon>
        <taxon>Bacillati</taxon>
        <taxon>Actinomycetota</taxon>
        <taxon>Thermoleophilia</taxon>
        <taxon>Solirubrobacterales</taxon>
        <taxon>Solirubrobacteraceae</taxon>
        <taxon>Solirubrobacter</taxon>
    </lineage>
</organism>
<gene>
    <name evidence="2" type="ORF">C8N24_0303</name>
</gene>